<keyword evidence="2" id="KW-1185">Reference proteome</keyword>
<proteinExistence type="predicted"/>
<dbReference type="EMBL" id="CP002573">
    <property type="protein sequence ID" value="AEK57769.1"/>
    <property type="molecule type" value="Genomic_DNA"/>
</dbReference>
<name>F9ZLL8_ACICS</name>
<accession>F9ZLL8</accession>
<evidence type="ECO:0000313" key="1">
    <source>
        <dbReference type="EMBL" id="AEK57769.1"/>
    </source>
</evidence>
<gene>
    <name evidence="1" type="ordered locus">Atc_1120</name>
</gene>
<dbReference type="KEGG" id="acu:Atc_1120"/>
<reference evidence="1 2" key="1">
    <citation type="journal article" date="2011" name="J. Genet. Genomics">
        <title>Unraveling the Acidithiobacillus caldus complete genome and its central metabolisms for carbon assimilation.</title>
        <authorList>
            <person name="You X.Y."/>
            <person name="Guo X."/>
            <person name="Zheng H.J."/>
            <person name="Zhang M.J."/>
            <person name="Liu L.J."/>
            <person name="Zhu Y.Q."/>
            <person name="Zhu B."/>
            <person name="Wang S.Y."/>
            <person name="Zhao G.P."/>
            <person name="Poetsch A."/>
            <person name="Jiang C.Y."/>
            <person name="Liu S.J."/>
        </authorList>
    </citation>
    <scope>NUCLEOTIDE SEQUENCE [LARGE SCALE GENOMIC DNA]</scope>
    <source>
        <strain evidence="1 2">SM-1</strain>
    </source>
</reference>
<organism evidence="1 2">
    <name type="scientific">Acidithiobacillus caldus (strain SM-1)</name>
    <dbReference type="NCBI Taxonomy" id="990288"/>
    <lineage>
        <taxon>Bacteria</taxon>
        <taxon>Pseudomonadati</taxon>
        <taxon>Pseudomonadota</taxon>
        <taxon>Acidithiobacillia</taxon>
        <taxon>Acidithiobacillales</taxon>
        <taxon>Acidithiobacillaceae</taxon>
        <taxon>Acidithiobacillus</taxon>
    </lineage>
</organism>
<dbReference type="AlphaFoldDB" id="F9ZLL8"/>
<dbReference type="STRING" id="990288.Atc_1120"/>
<protein>
    <submittedName>
        <fullName evidence="1">Uncharacterized protein</fullName>
    </submittedName>
</protein>
<dbReference type="Proteomes" id="UP000006135">
    <property type="component" value="Chromosome"/>
</dbReference>
<dbReference type="HOGENOM" id="CLU_2968761_0_0_6"/>
<sequence>MHLLGIDGYNLRHLQSTNSVPVGRMANAAKAIPRLGVLEIQKPVVRVALRAEHVSLVT</sequence>
<evidence type="ECO:0000313" key="2">
    <source>
        <dbReference type="Proteomes" id="UP000006135"/>
    </source>
</evidence>